<dbReference type="EMBL" id="BMDX01000003">
    <property type="protein sequence ID" value="GGA68556.1"/>
    <property type="molecule type" value="Genomic_DNA"/>
</dbReference>
<gene>
    <name evidence="1" type="ORF">GCM10011369_07740</name>
</gene>
<keyword evidence="2" id="KW-1185">Reference proteome</keyword>
<reference evidence="2" key="1">
    <citation type="journal article" date="2019" name="Int. J. Syst. Evol. Microbiol.">
        <title>The Global Catalogue of Microorganisms (GCM) 10K type strain sequencing project: providing services to taxonomists for standard genome sequencing and annotation.</title>
        <authorList>
            <consortium name="The Broad Institute Genomics Platform"/>
            <consortium name="The Broad Institute Genome Sequencing Center for Infectious Disease"/>
            <person name="Wu L."/>
            <person name="Ma J."/>
        </authorList>
    </citation>
    <scope>NUCLEOTIDE SEQUENCE [LARGE SCALE GENOMIC DNA]</scope>
    <source>
        <strain evidence="2">CGMCC 1.10130</strain>
    </source>
</reference>
<dbReference type="AlphaFoldDB" id="A0A8J2XLD7"/>
<evidence type="ECO:0008006" key="3">
    <source>
        <dbReference type="Google" id="ProtNLM"/>
    </source>
</evidence>
<accession>A0A8J2XLD7</accession>
<organism evidence="1 2">
    <name type="scientific">Neiella marina</name>
    <dbReference type="NCBI Taxonomy" id="508461"/>
    <lineage>
        <taxon>Bacteria</taxon>
        <taxon>Pseudomonadati</taxon>
        <taxon>Pseudomonadota</taxon>
        <taxon>Gammaproteobacteria</taxon>
        <taxon>Alteromonadales</taxon>
        <taxon>Echinimonadaceae</taxon>
        <taxon>Neiella</taxon>
    </lineage>
</organism>
<comment type="caution">
    <text evidence="1">The sequence shown here is derived from an EMBL/GenBank/DDBJ whole genome shotgun (WGS) entry which is preliminary data.</text>
</comment>
<protein>
    <recommendedName>
        <fullName evidence="3">DUF3833 domain-containing protein</fullName>
    </recommendedName>
</protein>
<evidence type="ECO:0000313" key="2">
    <source>
        <dbReference type="Proteomes" id="UP000619743"/>
    </source>
</evidence>
<evidence type="ECO:0000313" key="1">
    <source>
        <dbReference type="EMBL" id="GGA68556.1"/>
    </source>
</evidence>
<sequence length="187" mass="20668">MLNRLKSVGAITVKPMLLVIVAVMVVVTVGCSQSLNDYQGQTGELDVKQYFDGKLMAWGIVSDRSGVVKRRFTATIDASWQGDTGVLDEVFQFDDGEQQTRIWQLSVNGDEITGTAGDVVGEASGSVVAYAMNWQYDLIIEVDGEEWVVGVNDWLYQVDDNVIINIGTLRKFGLEVGQVVLFMQKQH</sequence>
<dbReference type="RefSeq" id="WP_229744627.1">
    <property type="nucleotide sequence ID" value="NZ_BMDX01000003.1"/>
</dbReference>
<name>A0A8J2XLD7_9GAMM</name>
<dbReference type="PROSITE" id="PS51257">
    <property type="entry name" value="PROKAR_LIPOPROTEIN"/>
    <property type="match status" value="1"/>
</dbReference>
<dbReference type="Pfam" id="PF12915">
    <property type="entry name" value="DUF3833"/>
    <property type="match status" value="1"/>
</dbReference>
<dbReference type="InterPro" id="IPR024409">
    <property type="entry name" value="DUF3833"/>
</dbReference>
<proteinExistence type="predicted"/>
<dbReference type="Proteomes" id="UP000619743">
    <property type="component" value="Unassembled WGS sequence"/>
</dbReference>